<comment type="caution">
    <text evidence="7">The sequence shown here is derived from an EMBL/GenBank/DDBJ whole genome shotgun (WGS) entry which is preliminary data.</text>
</comment>
<gene>
    <name evidence="7" type="ORF">K2173_016627</name>
</gene>
<dbReference type="Gene3D" id="3.30.40.10">
    <property type="entry name" value="Zinc/RING finger domain, C3HC4 (zinc finger)"/>
    <property type="match status" value="1"/>
</dbReference>
<feature type="region of interest" description="Disordered" evidence="5">
    <location>
        <begin position="667"/>
        <end position="706"/>
    </location>
</feature>
<feature type="compositionally biased region" description="Low complexity" evidence="5">
    <location>
        <begin position="294"/>
        <end position="305"/>
    </location>
</feature>
<evidence type="ECO:0000313" key="7">
    <source>
        <dbReference type="EMBL" id="KAJ8751422.1"/>
    </source>
</evidence>
<dbReference type="GO" id="GO:0008270">
    <property type="term" value="F:zinc ion binding"/>
    <property type="evidence" value="ECO:0007669"/>
    <property type="project" value="UniProtKB-KW"/>
</dbReference>
<feature type="compositionally biased region" description="Low complexity" evidence="5">
    <location>
        <begin position="250"/>
        <end position="286"/>
    </location>
</feature>
<dbReference type="InterPro" id="IPR013083">
    <property type="entry name" value="Znf_RING/FYVE/PHD"/>
</dbReference>
<feature type="region of interest" description="Disordered" evidence="5">
    <location>
        <begin position="250"/>
        <end position="421"/>
    </location>
</feature>
<feature type="region of interest" description="Disordered" evidence="5">
    <location>
        <begin position="543"/>
        <end position="564"/>
    </location>
</feature>
<proteinExistence type="predicted"/>
<feature type="compositionally biased region" description="Polar residues" evidence="5">
    <location>
        <begin position="545"/>
        <end position="564"/>
    </location>
</feature>
<feature type="compositionally biased region" description="Basic and acidic residues" evidence="5">
    <location>
        <begin position="753"/>
        <end position="767"/>
    </location>
</feature>
<feature type="compositionally biased region" description="Low complexity" evidence="5">
    <location>
        <begin position="342"/>
        <end position="380"/>
    </location>
</feature>
<feature type="domain" description="RING-type" evidence="6">
    <location>
        <begin position="20"/>
        <end position="59"/>
    </location>
</feature>
<dbReference type="SUPFAM" id="SSF57850">
    <property type="entry name" value="RING/U-box"/>
    <property type="match status" value="1"/>
</dbReference>
<dbReference type="PANTHER" id="PTHR37393">
    <property type="entry name" value="AT-RICH INTERACTIVE DOMAIN-CONTAINING PROTEIN 1A-LIKE"/>
    <property type="match status" value="1"/>
</dbReference>
<name>A0AAV8SGR2_9ROSI</name>
<feature type="compositionally biased region" description="Low complexity" evidence="5">
    <location>
        <begin position="321"/>
        <end position="331"/>
    </location>
</feature>
<evidence type="ECO:0000256" key="3">
    <source>
        <dbReference type="ARBA" id="ARBA00022833"/>
    </source>
</evidence>
<dbReference type="InterPro" id="IPR017907">
    <property type="entry name" value="Znf_RING_CS"/>
</dbReference>
<feature type="region of interest" description="Disordered" evidence="5">
    <location>
        <begin position="144"/>
        <end position="168"/>
    </location>
</feature>
<reference evidence="7 8" key="1">
    <citation type="submission" date="2021-09" db="EMBL/GenBank/DDBJ databases">
        <title>Genomic insights and catalytic innovation underlie evolution of tropane alkaloids biosynthesis.</title>
        <authorList>
            <person name="Wang Y.-J."/>
            <person name="Tian T."/>
            <person name="Huang J.-P."/>
            <person name="Huang S.-X."/>
        </authorList>
    </citation>
    <scope>NUCLEOTIDE SEQUENCE [LARGE SCALE GENOMIC DNA]</scope>
    <source>
        <strain evidence="7">KIB-2018</strain>
        <tissue evidence="7">Leaf</tissue>
    </source>
</reference>
<feature type="compositionally biased region" description="Basic and acidic residues" evidence="5">
    <location>
        <begin position="1005"/>
        <end position="1018"/>
    </location>
</feature>
<dbReference type="EMBL" id="JAIWQS010000011">
    <property type="protein sequence ID" value="KAJ8751422.1"/>
    <property type="molecule type" value="Genomic_DNA"/>
</dbReference>
<feature type="compositionally biased region" description="Polar residues" evidence="5">
    <location>
        <begin position="306"/>
        <end position="318"/>
    </location>
</feature>
<feature type="compositionally biased region" description="Basic and acidic residues" evidence="5">
    <location>
        <begin position="671"/>
        <end position="697"/>
    </location>
</feature>
<keyword evidence="1" id="KW-0479">Metal-binding</keyword>
<feature type="region of interest" description="Disordered" evidence="5">
    <location>
        <begin position="458"/>
        <end position="490"/>
    </location>
</feature>
<feature type="compositionally biased region" description="Polar residues" evidence="5">
    <location>
        <begin position="460"/>
        <end position="473"/>
    </location>
</feature>
<sequence length="1373" mass="151340">MGFDNECIPNIHSLAGEYFCPVCRLLVYPNEALQSQCTHLYCKPCLTYVVSTTRACPYDGYLVTEADAKPLVESNKTLAETIGKVTVHCLYHRSGCTWQGPLSECTNHCSACAFGNSPVVCNRCAVQIVHRQVQEHAQNCPGVQLQTQHSEGQSAATTGAGPTSDQTQAATQVGMAITQVQSVASSQPGQDPNAHVNVTSQAHPGLQTAAPTGEQWYQQQQQYQQYYQSYPGYDPYQQHYQHYYPYQQQPVAQSQQPQTYIQPQHPQAQQQTHLQVQPQVPQTQPLSQPPPHPSHSQVPVVSQPHNQAQFSLQQQTHPAIQPQSHVQQQSQLPIHGHPPPQAQSHAQAQIVQSYPQSMQMPQNQQPQPQMQHLQPQSQVQTHSQFYPQHHPVPLPLPVSHSTQMHAQHHPHPNQPVNPSIQPQAHHLSANAVTGHHSYPQPQPQQIQLGNRYQQIDVHPQSGSQLQSQHPGQMQFQLPQQHPLRPPPQATFQNLQQPVLLPVHDQPPNAPPLQQLPAHSHSHQPVVPVHQRPVMQPVQPPMNQQYLQHQQPSSGQPLGPGQNQKNQLVPYIQQEVHAQSPIRPQCPPQLLQQQPQQNIALTPGMLNHQSVTGGAPVLPHGVPTLPYPQSPGGTHLRPVQVGVNQHSGNFLRANNQVPLLSELHCGAGSKPMSDRSDGMDDKGVEAEKSSQKAVTRDMDDSDTVSGIKADNGAIKNVKSESDIKLVEDENKAIGEATQIASGGHWSKTVKEEAIEGTGEQKDTSDANHKKIQSSVSDGKEIKETPLLKAPIMQECEHTKEQVVKLQEQKAAPEISGGHSVLGQIQGAGLLQRSQTVQVPDERKQHPPQSYYGPPFLQKKSVLPSVLQVPSPGFPHHTQSSGHVPQLRPLDPVHIPHFGQALNSLPEHSQHPMYKQPYGPEVLPAGIPGPGFTSAFGRGSGLHARPPGPYNQGHTPPTEVEHVLPPKQSNNADDRRLDPFGLNSDMYSNKMRSNGVLARDSSSTLGLRDDPSKTFPDEHLIPLPQDPTRRTIDDDLKHIPNLDVDRAHKFGSKFASSGCLDKVHHGVGMDIAQGPPGKVPYSLNHDKFEPPASSVPTRFIPPFHHDGMLHPSDVGGSPVGFSESAPKMSNSGRVYPEYFGSGPGYGNWHRDHLVPRSPGGDYPRLSFHRFGAHPGPDDISSVELNQFGGPISSSFHDSKFHGPPGNFHRGDFESPGNLHLRSRRHDGLPHHLYRAEHVEPHELPSNLQRGESFGFGAYPGHARMGNFVDPGHPRFGEPGFRRNFAGNLEPYENSRKRKPTTMGWCRICKVDCETVEGLDLHSQTREHQKMAMDMVLTIKQKAKKQKSDSIDHTSLDGASKSNNVATMLKEMVFGP</sequence>
<keyword evidence="2 4" id="KW-0863">Zinc-finger</keyword>
<accession>A0AAV8SGR2</accession>
<dbReference type="Proteomes" id="UP001159364">
    <property type="component" value="Linkage Group LG11"/>
</dbReference>
<keyword evidence="3" id="KW-0862">Zinc</keyword>
<dbReference type="SUPFAM" id="SSF49599">
    <property type="entry name" value="TRAF domain-like"/>
    <property type="match status" value="1"/>
</dbReference>
<organism evidence="7 8">
    <name type="scientific">Erythroxylum novogranatense</name>
    <dbReference type="NCBI Taxonomy" id="1862640"/>
    <lineage>
        <taxon>Eukaryota</taxon>
        <taxon>Viridiplantae</taxon>
        <taxon>Streptophyta</taxon>
        <taxon>Embryophyta</taxon>
        <taxon>Tracheophyta</taxon>
        <taxon>Spermatophyta</taxon>
        <taxon>Magnoliopsida</taxon>
        <taxon>eudicotyledons</taxon>
        <taxon>Gunneridae</taxon>
        <taxon>Pentapetalae</taxon>
        <taxon>rosids</taxon>
        <taxon>fabids</taxon>
        <taxon>Malpighiales</taxon>
        <taxon>Erythroxylaceae</taxon>
        <taxon>Erythroxylum</taxon>
    </lineage>
</organism>
<evidence type="ECO:0000256" key="5">
    <source>
        <dbReference type="SAM" id="MobiDB-lite"/>
    </source>
</evidence>
<evidence type="ECO:0000256" key="4">
    <source>
        <dbReference type="PROSITE-ProRule" id="PRU00175"/>
    </source>
</evidence>
<dbReference type="PROSITE" id="PS50089">
    <property type="entry name" value="ZF_RING_2"/>
    <property type="match status" value="1"/>
</dbReference>
<dbReference type="PROSITE" id="PS00518">
    <property type="entry name" value="ZF_RING_1"/>
    <property type="match status" value="1"/>
</dbReference>
<evidence type="ECO:0000259" key="6">
    <source>
        <dbReference type="PROSITE" id="PS50089"/>
    </source>
</evidence>
<dbReference type="InterPro" id="IPR001841">
    <property type="entry name" value="Znf_RING"/>
</dbReference>
<evidence type="ECO:0000256" key="2">
    <source>
        <dbReference type="ARBA" id="ARBA00022771"/>
    </source>
</evidence>
<feature type="region of interest" description="Disordered" evidence="5">
    <location>
        <begin position="753"/>
        <end position="780"/>
    </location>
</feature>
<evidence type="ECO:0000256" key="1">
    <source>
        <dbReference type="ARBA" id="ARBA00022723"/>
    </source>
</evidence>
<protein>
    <recommendedName>
        <fullName evidence="6">RING-type domain-containing protein</fullName>
    </recommendedName>
</protein>
<dbReference type="PANTHER" id="PTHR37393:SF1">
    <property type="entry name" value="AT-RICH INTERACTIVE DOMAIN-CONTAINING PROTEIN 1A-LIKE"/>
    <property type="match status" value="1"/>
</dbReference>
<evidence type="ECO:0000313" key="8">
    <source>
        <dbReference type="Proteomes" id="UP001159364"/>
    </source>
</evidence>
<feature type="region of interest" description="Disordered" evidence="5">
    <location>
        <begin position="932"/>
        <end position="1029"/>
    </location>
</feature>
<keyword evidence="8" id="KW-1185">Reference proteome</keyword>